<dbReference type="Proteomes" id="UP001163603">
    <property type="component" value="Chromosome 12"/>
</dbReference>
<gene>
    <name evidence="1" type="ORF">Pint_11903</name>
</gene>
<name>A0ACC0XGS7_9ROSI</name>
<comment type="caution">
    <text evidence="1">The sequence shown here is derived from an EMBL/GenBank/DDBJ whole genome shotgun (WGS) entry which is preliminary data.</text>
</comment>
<protein>
    <submittedName>
        <fullName evidence="1">Uncharacterized protein</fullName>
    </submittedName>
</protein>
<reference evidence="2" key="1">
    <citation type="journal article" date="2023" name="G3 (Bethesda)">
        <title>Genome assembly and association tests identify interacting loci associated with vigor, precocity, and sex in interspecific pistachio rootstocks.</title>
        <authorList>
            <person name="Palmer W."/>
            <person name="Jacygrad E."/>
            <person name="Sagayaradj S."/>
            <person name="Cavanaugh K."/>
            <person name="Han R."/>
            <person name="Bertier L."/>
            <person name="Beede B."/>
            <person name="Kafkas S."/>
            <person name="Golino D."/>
            <person name="Preece J."/>
            <person name="Michelmore R."/>
        </authorList>
    </citation>
    <scope>NUCLEOTIDE SEQUENCE [LARGE SCALE GENOMIC DNA]</scope>
</reference>
<keyword evidence="2" id="KW-1185">Reference proteome</keyword>
<dbReference type="EMBL" id="CM047747">
    <property type="protein sequence ID" value="KAJ0017447.1"/>
    <property type="molecule type" value="Genomic_DNA"/>
</dbReference>
<proteinExistence type="predicted"/>
<organism evidence="1 2">
    <name type="scientific">Pistacia integerrima</name>
    <dbReference type="NCBI Taxonomy" id="434235"/>
    <lineage>
        <taxon>Eukaryota</taxon>
        <taxon>Viridiplantae</taxon>
        <taxon>Streptophyta</taxon>
        <taxon>Embryophyta</taxon>
        <taxon>Tracheophyta</taxon>
        <taxon>Spermatophyta</taxon>
        <taxon>Magnoliopsida</taxon>
        <taxon>eudicotyledons</taxon>
        <taxon>Gunneridae</taxon>
        <taxon>Pentapetalae</taxon>
        <taxon>rosids</taxon>
        <taxon>malvids</taxon>
        <taxon>Sapindales</taxon>
        <taxon>Anacardiaceae</taxon>
        <taxon>Pistacia</taxon>
    </lineage>
</organism>
<accession>A0ACC0XGS7</accession>
<evidence type="ECO:0000313" key="2">
    <source>
        <dbReference type="Proteomes" id="UP001163603"/>
    </source>
</evidence>
<sequence>MQTVAAKMSQSQQALALISYMMKISALKTFSFFNSMTLQGLHHSYLELCSQKAMACKL</sequence>
<evidence type="ECO:0000313" key="1">
    <source>
        <dbReference type="EMBL" id="KAJ0017447.1"/>
    </source>
</evidence>